<name>A0A6M4A561_9BURK</name>
<dbReference type="EMBL" id="CP051152">
    <property type="protein sequence ID" value="QJQ06492.1"/>
    <property type="molecule type" value="Genomic_DNA"/>
</dbReference>
<dbReference type="AlphaFoldDB" id="A0A6M4A561"/>
<reference evidence="1 2" key="1">
    <citation type="journal article" date="2019" name="Int. J. Syst. Evol. Microbiol.">
        <title>Undibacterium piscinae sp. nov., isolated from Korean shiner intestine.</title>
        <authorList>
            <person name="Lee S.Y."/>
            <person name="Kang W."/>
            <person name="Kim P.S."/>
            <person name="Kim H.S."/>
            <person name="Sung H."/>
            <person name="Shin N.R."/>
            <person name="Whon T.W."/>
            <person name="Yun J.H."/>
            <person name="Lee J.Y."/>
            <person name="Lee J.Y."/>
            <person name="Jung M.J."/>
            <person name="Jeong Y.S."/>
            <person name="Tak E.J."/>
            <person name="Han J.E."/>
            <person name="Hyun D.W."/>
            <person name="Kang M.S."/>
            <person name="Lee K.E."/>
            <person name="Lee B.H."/>
            <person name="Bae J.W."/>
        </authorList>
    </citation>
    <scope>NUCLEOTIDE SEQUENCE [LARGE SCALE GENOMIC DNA]</scope>
    <source>
        <strain evidence="1 2">S11R28</strain>
    </source>
</reference>
<proteinExistence type="predicted"/>
<gene>
    <name evidence="1" type="ORF">EJG51_012235</name>
</gene>
<protein>
    <submittedName>
        <fullName evidence="1">Uncharacterized protein</fullName>
    </submittedName>
</protein>
<accession>A0A6M4A561</accession>
<dbReference type="KEGG" id="upi:EJG51_012235"/>
<keyword evidence="2" id="KW-1185">Reference proteome</keyword>
<organism evidence="1 2">
    <name type="scientific">Undibacterium piscinae</name>
    <dbReference type="NCBI Taxonomy" id="2495591"/>
    <lineage>
        <taxon>Bacteria</taxon>
        <taxon>Pseudomonadati</taxon>
        <taxon>Pseudomonadota</taxon>
        <taxon>Betaproteobacteria</taxon>
        <taxon>Burkholderiales</taxon>
        <taxon>Oxalobacteraceae</taxon>
        <taxon>Undibacterium</taxon>
    </lineage>
</organism>
<dbReference type="Proteomes" id="UP000274350">
    <property type="component" value="Chromosome"/>
</dbReference>
<dbReference type="OrthoDB" id="9828585at2"/>
<evidence type="ECO:0000313" key="2">
    <source>
        <dbReference type="Proteomes" id="UP000274350"/>
    </source>
</evidence>
<sequence length="576" mass="65126">MGWDLPERHIQLEFNLVALRNTVAPSLSNLYQLDKLRKTADQDRILLRELLLKARQLNRCKLSVRRRLALSENLIGLFYAPAISLIALYSKDGGVPDTEARQESLDGIIETCSVLINSYKSLVHTLHSASSFRLAHSLPQFDVSVFRIFDLLRLKQKVKGIRYQQLSDAAWQTANTLIHMMLAAGRADQLMILMENKYIKGEQLKTMRVRDIYAELQISHRFQLLKWPVQWQVLLNYSIGLGDFKLGLLKDEDETQALLKSHTISYCYDSMPTRTSRSGTQSAPSLLLNWTKLEQKISADFAHVLRSKKNADPMQIAKHLTLLSAAERLAMAQLQFDTFPWQTEALTDLRQRLPDLRIFIGFSEVFHLLQHIASDGGWQGVGQRMSDLLARHSSALSEDDVGTIESAWFMQFQSATSLRLGTQETRYTKDMKIGEIAAYMLTQEDIRRPCLGVIKRIFRPKAGSVVIDIEKLSASAESVWLNKAPESKASLMDTTKFDRETAFPGIIGSDARHGRTLFLPNVYRVAEGSQLLLQRQSEVDTADVGNIISVTKGYTQTSLRLTTPVLKTYLELAPAA</sequence>
<evidence type="ECO:0000313" key="1">
    <source>
        <dbReference type="EMBL" id="QJQ06492.1"/>
    </source>
</evidence>